<accession>A0AAQ3XHC8</accession>
<protein>
    <submittedName>
        <fullName evidence="2">Uncharacterized protein</fullName>
    </submittedName>
</protein>
<dbReference type="InterPro" id="IPR004252">
    <property type="entry name" value="Probable_transposase_24"/>
</dbReference>
<feature type="non-terminal residue" evidence="2">
    <location>
        <position position="287"/>
    </location>
</feature>
<name>A0AAQ3XHC8_PASNO</name>
<gene>
    <name evidence="2" type="ORF">U9M48_043669</name>
</gene>
<dbReference type="EMBL" id="CP144754">
    <property type="protein sequence ID" value="WVZ98200.1"/>
    <property type="molecule type" value="Genomic_DNA"/>
</dbReference>
<evidence type="ECO:0000313" key="3">
    <source>
        <dbReference type="Proteomes" id="UP001341281"/>
    </source>
</evidence>
<feature type="non-terminal residue" evidence="2">
    <location>
        <position position="1"/>
    </location>
</feature>
<evidence type="ECO:0000256" key="1">
    <source>
        <dbReference type="SAM" id="MobiDB-lite"/>
    </source>
</evidence>
<dbReference type="PANTHER" id="PTHR33063:SF15">
    <property type="entry name" value="TRANSPOSASE, PTTA_EN_SPM, PLANT"/>
    <property type="match status" value="1"/>
</dbReference>
<reference evidence="2 3" key="1">
    <citation type="submission" date="2024-02" db="EMBL/GenBank/DDBJ databases">
        <title>High-quality chromosome-scale genome assembly of Pensacola bahiagrass (Paspalum notatum Flugge var. saurae).</title>
        <authorList>
            <person name="Vega J.M."/>
            <person name="Podio M."/>
            <person name="Orjuela J."/>
            <person name="Siena L.A."/>
            <person name="Pessino S.C."/>
            <person name="Combes M.C."/>
            <person name="Mariac C."/>
            <person name="Albertini E."/>
            <person name="Pupilli F."/>
            <person name="Ortiz J.P.A."/>
            <person name="Leblanc O."/>
        </authorList>
    </citation>
    <scope>NUCLEOTIDE SEQUENCE [LARGE SCALE GENOMIC DNA]</scope>
    <source>
        <strain evidence="2">R1</strain>
        <tissue evidence="2">Leaf</tissue>
    </source>
</reference>
<feature type="region of interest" description="Disordered" evidence="1">
    <location>
        <begin position="20"/>
        <end position="48"/>
    </location>
</feature>
<dbReference type="Proteomes" id="UP001341281">
    <property type="component" value="Chromosome 10"/>
</dbReference>
<proteinExistence type="predicted"/>
<keyword evidence="3" id="KW-1185">Reference proteome</keyword>
<sequence>DIENFTANRNVSTNTRASKRVMATSQSARITRQRTTEPSPTEEDCNGNNITNAQECSTEDALVPANCAAQPNEGNAMIDRWSRGRSVGRDLDRITKGLNSKIPVVVFEGKKRPDAPMQAAKLASESGIILRQHVPIFPHWKEYKKESAKEIVENYMIKVAAKFTMDRKDKAVKEALIDLLRSGVRQMRYKLKKAYFDGVPANQVRKTSPLKSTTDEQWQALVNLWSGPKHKDNCTQSRSSRGKVQFPQKTGSRSYVAQVHVLKQEKFKDAVPTAIDLFKACHCSSKT</sequence>
<evidence type="ECO:0000313" key="2">
    <source>
        <dbReference type="EMBL" id="WVZ98200.1"/>
    </source>
</evidence>
<dbReference type="PANTHER" id="PTHR33063">
    <property type="entry name" value="OS02G0583500 PROTEIN"/>
    <property type="match status" value="1"/>
</dbReference>
<dbReference type="AlphaFoldDB" id="A0AAQ3XHC8"/>
<organism evidence="2 3">
    <name type="scientific">Paspalum notatum var. saurae</name>
    <dbReference type="NCBI Taxonomy" id="547442"/>
    <lineage>
        <taxon>Eukaryota</taxon>
        <taxon>Viridiplantae</taxon>
        <taxon>Streptophyta</taxon>
        <taxon>Embryophyta</taxon>
        <taxon>Tracheophyta</taxon>
        <taxon>Spermatophyta</taxon>
        <taxon>Magnoliopsida</taxon>
        <taxon>Liliopsida</taxon>
        <taxon>Poales</taxon>
        <taxon>Poaceae</taxon>
        <taxon>PACMAD clade</taxon>
        <taxon>Panicoideae</taxon>
        <taxon>Andropogonodae</taxon>
        <taxon>Paspaleae</taxon>
        <taxon>Paspalinae</taxon>
        <taxon>Paspalum</taxon>
    </lineage>
</organism>
<feature type="region of interest" description="Disordered" evidence="1">
    <location>
        <begin position="230"/>
        <end position="249"/>
    </location>
</feature>
<dbReference type="Pfam" id="PF03004">
    <property type="entry name" value="Transposase_24"/>
    <property type="match status" value="1"/>
</dbReference>